<dbReference type="AlphaFoldDB" id="A0AAV0F9Y8"/>
<feature type="compositionally biased region" description="Basic and acidic residues" evidence="1">
    <location>
        <begin position="21"/>
        <end position="33"/>
    </location>
</feature>
<organism evidence="2 3">
    <name type="scientific">Cuscuta epithymum</name>
    <dbReference type="NCBI Taxonomy" id="186058"/>
    <lineage>
        <taxon>Eukaryota</taxon>
        <taxon>Viridiplantae</taxon>
        <taxon>Streptophyta</taxon>
        <taxon>Embryophyta</taxon>
        <taxon>Tracheophyta</taxon>
        <taxon>Spermatophyta</taxon>
        <taxon>Magnoliopsida</taxon>
        <taxon>eudicotyledons</taxon>
        <taxon>Gunneridae</taxon>
        <taxon>Pentapetalae</taxon>
        <taxon>asterids</taxon>
        <taxon>lamiids</taxon>
        <taxon>Solanales</taxon>
        <taxon>Convolvulaceae</taxon>
        <taxon>Cuscuteae</taxon>
        <taxon>Cuscuta</taxon>
        <taxon>Cuscuta subgen. Cuscuta</taxon>
    </lineage>
</organism>
<evidence type="ECO:0000313" key="3">
    <source>
        <dbReference type="Proteomes" id="UP001152523"/>
    </source>
</evidence>
<reference evidence="2" key="1">
    <citation type="submission" date="2022-07" db="EMBL/GenBank/DDBJ databases">
        <authorList>
            <person name="Macas J."/>
            <person name="Novak P."/>
            <person name="Neumann P."/>
        </authorList>
    </citation>
    <scope>NUCLEOTIDE SEQUENCE</scope>
</reference>
<dbReference type="Proteomes" id="UP001152523">
    <property type="component" value="Unassembled WGS sequence"/>
</dbReference>
<gene>
    <name evidence="2" type="ORF">CEPIT_LOCUS31943</name>
</gene>
<evidence type="ECO:0000313" key="2">
    <source>
        <dbReference type="EMBL" id="CAH9132149.1"/>
    </source>
</evidence>
<feature type="region of interest" description="Disordered" evidence="1">
    <location>
        <begin position="1"/>
        <end position="33"/>
    </location>
</feature>
<evidence type="ECO:0000256" key="1">
    <source>
        <dbReference type="SAM" id="MobiDB-lite"/>
    </source>
</evidence>
<name>A0AAV0F9Y8_9ASTE</name>
<comment type="caution">
    <text evidence="2">The sequence shown here is derived from an EMBL/GenBank/DDBJ whole genome shotgun (WGS) entry which is preliminary data.</text>
</comment>
<dbReference type="EMBL" id="CAMAPF010000967">
    <property type="protein sequence ID" value="CAH9132149.1"/>
    <property type="molecule type" value="Genomic_DNA"/>
</dbReference>
<sequence length="131" mass="14924">MAVNCNGKEDMRMKKKSCGGETRHKSDDGEKRPGLDLLLQSIATYNWVGEEEKSSLLRFRVGLKLLLKKHFSAFGFKKALIFSNTTTFIFLGFRVKSAFIFSITQKALILPNTIHFYFSKSLFSQTPSTFI</sequence>
<accession>A0AAV0F9Y8</accession>
<proteinExistence type="predicted"/>
<keyword evidence="3" id="KW-1185">Reference proteome</keyword>
<protein>
    <submittedName>
        <fullName evidence="2">Uncharacterized protein</fullName>
    </submittedName>
</protein>